<evidence type="ECO:0000256" key="1">
    <source>
        <dbReference type="ARBA" id="ARBA00004651"/>
    </source>
</evidence>
<feature type="transmembrane region" description="Helical" evidence="7">
    <location>
        <begin position="306"/>
        <end position="326"/>
    </location>
</feature>
<evidence type="ECO:0000313" key="9">
    <source>
        <dbReference type="EMBL" id="GLB46130.1"/>
    </source>
</evidence>
<dbReference type="GO" id="GO:0005886">
    <property type="term" value="C:plasma membrane"/>
    <property type="evidence" value="ECO:0007669"/>
    <property type="project" value="UniProtKB-SubCell"/>
</dbReference>
<keyword evidence="4 7" id="KW-0812">Transmembrane</keyword>
<evidence type="ECO:0000256" key="2">
    <source>
        <dbReference type="ARBA" id="ARBA00022448"/>
    </source>
</evidence>
<dbReference type="AlphaFoldDB" id="A0A9W6ERI3"/>
<dbReference type="Gene3D" id="1.20.1720.10">
    <property type="entry name" value="Multidrug resistance protein D"/>
    <property type="match status" value="1"/>
</dbReference>
<evidence type="ECO:0000256" key="3">
    <source>
        <dbReference type="ARBA" id="ARBA00022475"/>
    </source>
</evidence>
<feature type="transmembrane region" description="Helical" evidence="7">
    <location>
        <begin position="115"/>
        <end position="136"/>
    </location>
</feature>
<protein>
    <submittedName>
        <fullName evidence="9">MFS transporter</fullName>
    </submittedName>
</protein>
<feature type="transmembrane region" description="Helical" evidence="7">
    <location>
        <begin position="58"/>
        <end position="78"/>
    </location>
</feature>
<reference evidence="9" key="1">
    <citation type="submission" date="2022-07" db="EMBL/GenBank/DDBJ databases">
        <authorList>
            <person name="Kouya T."/>
            <person name="Ishiyama Y."/>
        </authorList>
    </citation>
    <scope>NUCLEOTIDE SEQUENCE</scope>
    <source>
        <strain evidence="9">WR16-4</strain>
    </source>
</reference>
<dbReference type="InterPro" id="IPR011701">
    <property type="entry name" value="MFS"/>
</dbReference>
<keyword evidence="10" id="KW-1185">Reference proteome</keyword>
<sequence length="494" mass="53517">MAQNNVTVDQNGKSYNRFAFILLLLVGTFFEILNETVLATAYPDLMKYFNINTSTVQWLTSAFLMVNGIMIPLSAWLIRRINTKWLYLMSLVIFLIGTIIAYTSTSFGVLLTARIIQAVSAGLGMPLLQTIMLYIFPPDKRGASMGLSGLVIGLAPAIGPTLSGWIVDNASWRDLFGMNIIPLIIVILLGLKFIKPVLPTEKLSVDYFSAILSTIGFGVLLYGFSSVGNDGWGSSTVLISLLIGFIFVGFFIWRDLTVSDPLVDLKVFKSPQFSIGTIIGSLAMMSMVGFEMVLPLYLQTVRGDSAFHSGLTLLAGALMIGILSPFTGQIFDKFGAKNLVISGFLILGIGTIPFIYLTKDTPVIYIVVLYAIRSVGIAMTMMPITTYSMNSLPNHLINHGTSANNTVRQVASSIATAVLTSVLSNTTNDAKPVKHLLTTNPLSYKNGMINAVLSGYHAAFLVAALFALVGIISAFFLRKGKGFSQDNAKEVASK</sequence>
<gene>
    <name evidence="9" type="ORF">WR164_01090</name>
</gene>
<feature type="transmembrane region" description="Helical" evidence="7">
    <location>
        <begin position="273"/>
        <end position="294"/>
    </location>
</feature>
<feature type="domain" description="Major facilitator superfamily (MFS) profile" evidence="8">
    <location>
        <begin position="20"/>
        <end position="482"/>
    </location>
</feature>
<organism evidence="9 10">
    <name type="scientific">Philodulcilactobacillus myokoensis</name>
    <dbReference type="NCBI Taxonomy" id="2929573"/>
    <lineage>
        <taxon>Bacteria</taxon>
        <taxon>Bacillati</taxon>
        <taxon>Bacillota</taxon>
        <taxon>Bacilli</taxon>
        <taxon>Lactobacillales</taxon>
        <taxon>Lactobacillaceae</taxon>
        <taxon>Philodulcilactobacillus</taxon>
    </lineage>
</organism>
<keyword evidence="5 7" id="KW-1133">Transmembrane helix</keyword>
<dbReference type="PANTHER" id="PTHR42718:SF24">
    <property type="entry name" value="MAJOR FACILITATOR SUPERFAMILY (MFS) PROFILE DOMAIN-CONTAINING PROTEIN"/>
    <property type="match status" value="1"/>
</dbReference>
<keyword evidence="3" id="KW-1003">Cell membrane</keyword>
<evidence type="ECO:0000256" key="7">
    <source>
        <dbReference type="SAM" id="Phobius"/>
    </source>
</evidence>
<dbReference type="PRINTS" id="PR01036">
    <property type="entry name" value="TCRTETB"/>
</dbReference>
<evidence type="ECO:0000313" key="10">
    <source>
        <dbReference type="Proteomes" id="UP001144204"/>
    </source>
</evidence>
<dbReference type="Gene3D" id="1.20.1250.20">
    <property type="entry name" value="MFS general substrate transporter like domains"/>
    <property type="match status" value="1"/>
</dbReference>
<dbReference type="Proteomes" id="UP001144204">
    <property type="component" value="Unassembled WGS sequence"/>
</dbReference>
<evidence type="ECO:0000256" key="5">
    <source>
        <dbReference type="ARBA" id="ARBA00022989"/>
    </source>
</evidence>
<dbReference type="RefSeq" id="WP_286135589.1">
    <property type="nucleotide sequence ID" value="NZ_BRPL01000002.1"/>
</dbReference>
<name>A0A9W6ERI3_9LACO</name>
<dbReference type="CDD" id="cd17503">
    <property type="entry name" value="MFS_LmrB_MDR_like"/>
    <property type="match status" value="1"/>
</dbReference>
<keyword evidence="2" id="KW-0813">Transport</keyword>
<dbReference type="PANTHER" id="PTHR42718">
    <property type="entry name" value="MAJOR FACILITATOR SUPERFAMILY MULTIDRUG TRANSPORTER MFSC"/>
    <property type="match status" value="1"/>
</dbReference>
<dbReference type="EMBL" id="BRPL01000002">
    <property type="protein sequence ID" value="GLB46130.1"/>
    <property type="molecule type" value="Genomic_DNA"/>
</dbReference>
<proteinExistence type="predicted"/>
<dbReference type="SUPFAM" id="SSF103473">
    <property type="entry name" value="MFS general substrate transporter"/>
    <property type="match status" value="1"/>
</dbReference>
<dbReference type="InterPro" id="IPR020846">
    <property type="entry name" value="MFS_dom"/>
</dbReference>
<dbReference type="GO" id="GO:0022857">
    <property type="term" value="F:transmembrane transporter activity"/>
    <property type="evidence" value="ECO:0007669"/>
    <property type="project" value="InterPro"/>
</dbReference>
<evidence type="ECO:0000256" key="6">
    <source>
        <dbReference type="ARBA" id="ARBA00023136"/>
    </source>
</evidence>
<comment type="subcellular location">
    <subcellularLocation>
        <location evidence="1">Cell membrane</location>
        <topology evidence="1">Multi-pass membrane protein</topology>
    </subcellularLocation>
</comment>
<dbReference type="InterPro" id="IPR004638">
    <property type="entry name" value="EmrB-like"/>
</dbReference>
<feature type="transmembrane region" description="Helical" evidence="7">
    <location>
        <begin position="18"/>
        <end position="38"/>
    </location>
</feature>
<feature type="transmembrane region" description="Helical" evidence="7">
    <location>
        <begin position="231"/>
        <end position="253"/>
    </location>
</feature>
<dbReference type="NCBIfam" id="TIGR00711">
    <property type="entry name" value="efflux_EmrB"/>
    <property type="match status" value="1"/>
</dbReference>
<feature type="transmembrane region" description="Helical" evidence="7">
    <location>
        <begin position="338"/>
        <end position="357"/>
    </location>
</feature>
<dbReference type="InterPro" id="IPR036259">
    <property type="entry name" value="MFS_trans_sf"/>
</dbReference>
<keyword evidence="6 7" id="KW-0472">Membrane</keyword>
<accession>A0A9W6ERI3</accession>
<feature type="transmembrane region" description="Helical" evidence="7">
    <location>
        <begin position="455"/>
        <end position="477"/>
    </location>
</feature>
<evidence type="ECO:0000256" key="4">
    <source>
        <dbReference type="ARBA" id="ARBA00022692"/>
    </source>
</evidence>
<reference evidence="9" key="2">
    <citation type="journal article" date="2023" name="PLoS ONE">
        <title>Philodulcilactobacillus myokoensis gen. nov., sp. nov., a fructophilic, acidophilic, and agar-phobic lactic acid bacterium isolated from fermented vegetable extracts.</title>
        <authorList>
            <person name="Kouya T."/>
            <person name="Ishiyama Y."/>
            <person name="Ohashi S."/>
            <person name="Kumakubo R."/>
            <person name="Yamazaki T."/>
            <person name="Otaki T."/>
        </authorList>
    </citation>
    <scope>NUCLEOTIDE SEQUENCE</scope>
    <source>
        <strain evidence="9">WR16-4</strain>
    </source>
</reference>
<evidence type="ECO:0000259" key="8">
    <source>
        <dbReference type="PROSITE" id="PS50850"/>
    </source>
</evidence>
<feature type="transmembrane region" description="Helical" evidence="7">
    <location>
        <begin position="85"/>
        <end position="103"/>
    </location>
</feature>
<dbReference type="Pfam" id="PF07690">
    <property type="entry name" value="MFS_1"/>
    <property type="match status" value="1"/>
</dbReference>
<feature type="transmembrane region" description="Helical" evidence="7">
    <location>
        <begin position="206"/>
        <end position="225"/>
    </location>
</feature>
<feature type="transmembrane region" description="Helical" evidence="7">
    <location>
        <begin position="175"/>
        <end position="194"/>
    </location>
</feature>
<dbReference type="PROSITE" id="PS50850">
    <property type="entry name" value="MFS"/>
    <property type="match status" value="1"/>
</dbReference>
<feature type="transmembrane region" description="Helical" evidence="7">
    <location>
        <begin position="363"/>
        <end position="384"/>
    </location>
</feature>
<comment type="caution">
    <text evidence="9">The sequence shown here is derived from an EMBL/GenBank/DDBJ whole genome shotgun (WGS) entry which is preliminary data.</text>
</comment>